<dbReference type="Proteomes" id="UP001165740">
    <property type="component" value="Chromosome 3"/>
</dbReference>
<dbReference type="PROSITE" id="PS50846">
    <property type="entry name" value="HMA_2"/>
    <property type="match status" value="1"/>
</dbReference>
<feature type="domain" description="HMA" evidence="4">
    <location>
        <begin position="41"/>
        <end position="104"/>
    </location>
</feature>
<dbReference type="GeneID" id="106054218"/>
<dbReference type="SUPFAM" id="SSF49329">
    <property type="entry name" value="Cu,Zn superoxide dismutase-like"/>
    <property type="match status" value="1"/>
</dbReference>
<dbReference type="AlphaFoldDB" id="A0A9W2ZVN8"/>
<dbReference type="SUPFAM" id="SSF55008">
    <property type="entry name" value="HMA, heavy metal-associated domain"/>
    <property type="match status" value="1"/>
</dbReference>
<evidence type="ECO:0000256" key="3">
    <source>
        <dbReference type="ARBA" id="ARBA00032899"/>
    </source>
</evidence>
<dbReference type="InterPro" id="IPR006121">
    <property type="entry name" value="HMA_dom"/>
</dbReference>
<organism evidence="5 6">
    <name type="scientific">Biomphalaria glabrata</name>
    <name type="common">Bloodfluke planorb</name>
    <name type="synonym">Freshwater snail</name>
    <dbReference type="NCBI Taxonomy" id="6526"/>
    <lineage>
        <taxon>Eukaryota</taxon>
        <taxon>Metazoa</taxon>
        <taxon>Spiralia</taxon>
        <taxon>Lophotrochozoa</taxon>
        <taxon>Mollusca</taxon>
        <taxon>Gastropoda</taxon>
        <taxon>Heterobranchia</taxon>
        <taxon>Euthyneura</taxon>
        <taxon>Panpulmonata</taxon>
        <taxon>Hygrophila</taxon>
        <taxon>Lymnaeoidea</taxon>
        <taxon>Planorbidae</taxon>
        <taxon>Biomphalaria</taxon>
    </lineage>
</organism>
<dbReference type="OrthoDB" id="666972at2759"/>
<dbReference type="GO" id="GO:0006801">
    <property type="term" value="P:superoxide metabolic process"/>
    <property type="evidence" value="ECO:0007669"/>
    <property type="project" value="InterPro"/>
</dbReference>
<dbReference type="OMA" id="KNVWEER"/>
<evidence type="ECO:0000313" key="6">
    <source>
        <dbReference type="RefSeq" id="XP_055878994.1"/>
    </source>
</evidence>
<dbReference type="InterPro" id="IPR036163">
    <property type="entry name" value="HMA_dom_sf"/>
</dbReference>
<dbReference type="Pfam" id="PF00403">
    <property type="entry name" value="HMA"/>
    <property type="match status" value="1"/>
</dbReference>
<evidence type="ECO:0000256" key="1">
    <source>
        <dbReference type="ARBA" id="ARBA00001973"/>
    </source>
</evidence>
<dbReference type="PANTHER" id="PTHR10003">
    <property type="entry name" value="SUPEROXIDE DISMUTASE CU-ZN -RELATED"/>
    <property type="match status" value="1"/>
</dbReference>
<evidence type="ECO:0000313" key="5">
    <source>
        <dbReference type="Proteomes" id="UP001165740"/>
    </source>
</evidence>
<name>A0A9W2ZVN8_BIOGL</name>
<accession>A0A9W2ZVN8</accession>
<reference evidence="6" key="1">
    <citation type="submission" date="2025-08" db="UniProtKB">
        <authorList>
            <consortium name="RefSeq"/>
        </authorList>
    </citation>
    <scope>IDENTIFICATION</scope>
</reference>
<protein>
    <recommendedName>
        <fullName evidence="3">Superoxide dismutase copper chaperone</fullName>
    </recommendedName>
</protein>
<dbReference type="InterPro" id="IPR001424">
    <property type="entry name" value="SOD_Cu_Zn_dom"/>
</dbReference>
<comment type="similarity">
    <text evidence="2">In the C-terminal section; belongs to the Cu-Zn superoxide dismutase family.</text>
</comment>
<dbReference type="RefSeq" id="XP_055878994.1">
    <property type="nucleotide sequence ID" value="XM_056023019.1"/>
</dbReference>
<dbReference type="CDD" id="cd00371">
    <property type="entry name" value="HMA"/>
    <property type="match status" value="1"/>
</dbReference>
<keyword evidence="5" id="KW-1185">Reference proteome</keyword>
<evidence type="ECO:0000259" key="4">
    <source>
        <dbReference type="PROSITE" id="PS50846"/>
    </source>
</evidence>
<sequence>MKLFFFWSFSPFLSQYIRPENPQVKMGPDGNNNSTTDGNVATKMEFAVELRSPCCVSRVEKALQELKGVTHFNIDLSTQRLIVEGSVVADTVQNLIETKTGIAAVLLGQGTNSQKNLGAGVAAISIGNSGVQGMLRFIQTDSTSCIVDGTIDKLPTDDPVYLTVHQTGDVTSGCNSCGSLFTSSSFQGILSHLAPKEDQRAEFKLVRPDLKLSDIIGRCVVVHKGSQEEIEHNTSQRLACGIVARSSGLFENSKRFCACDGITIWQQRQKEKETKS</sequence>
<dbReference type="InterPro" id="IPR036423">
    <property type="entry name" value="SOD-like_Cu/Zn_dom_sf"/>
</dbReference>
<dbReference type="InterPro" id="IPR024134">
    <property type="entry name" value="SOD_Cu/Zn_/chaperone"/>
</dbReference>
<proteinExistence type="inferred from homology"/>
<dbReference type="Gene3D" id="3.30.70.100">
    <property type="match status" value="1"/>
</dbReference>
<comment type="cofactor">
    <cofactor evidence="1">
        <name>Cu(2+)</name>
        <dbReference type="ChEBI" id="CHEBI:29036"/>
    </cofactor>
</comment>
<gene>
    <name evidence="6" type="primary">LOC106054218</name>
</gene>
<dbReference type="GO" id="GO:0005507">
    <property type="term" value="F:copper ion binding"/>
    <property type="evidence" value="ECO:0007669"/>
    <property type="project" value="InterPro"/>
</dbReference>
<evidence type="ECO:0000256" key="2">
    <source>
        <dbReference type="ARBA" id="ARBA00025798"/>
    </source>
</evidence>
<dbReference type="Gene3D" id="2.60.40.200">
    <property type="entry name" value="Superoxide dismutase, copper/zinc binding domain"/>
    <property type="match status" value="1"/>
</dbReference>
<dbReference type="Pfam" id="PF00080">
    <property type="entry name" value="Sod_Cu"/>
    <property type="match status" value="1"/>
</dbReference>